<reference evidence="1 2" key="1">
    <citation type="submission" date="2024-09" db="EMBL/GenBank/DDBJ databases">
        <authorList>
            <person name="Sun Q."/>
            <person name="Mori K."/>
        </authorList>
    </citation>
    <scope>NUCLEOTIDE SEQUENCE [LARGE SCALE GENOMIC DNA]</scope>
    <source>
        <strain evidence="1 2">JCM 15389</strain>
    </source>
</reference>
<comment type="caution">
    <text evidence="1">The sequence shown here is derived from an EMBL/GenBank/DDBJ whole genome shotgun (WGS) entry which is preliminary data.</text>
</comment>
<sequence>LARELAWHAQLLLERLPVLATLDPADLLVPDPRWAVALDGLAALPPAPAVARLAGLARGVLPRLRVELAWALGAAGADGPLVRALRHVLVDLDPAHLVFEALCQRHQLDRASAEVAAGAQARVEAGFLPGASGGA</sequence>
<evidence type="ECO:0000313" key="1">
    <source>
        <dbReference type="EMBL" id="MFC0081142.1"/>
    </source>
</evidence>
<accession>A0ABV6C0D3</accession>
<organism evidence="1 2">
    <name type="scientific">Aciditerrimonas ferrireducens</name>
    <dbReference type="NCBI Taxonomy" id="667306"/>
    <lineage>
        <taxon>Bacteria</taxon>
        <taxon>Bacillati</taxon>
        <taxon>Actinomycetota</taxon>
        <taxon>Acidimicrobiia</taxon>
        <taxon>Acidimicrobiales</taxon>
        <taxon>Acidimicrobiaceae</taxon>
        <taxon>Aciditerrimonas</taxon>
    </lineage>
</organism>
<dbReference type="Proteomes" id="UP001589788">
    <property type="component" value="Unassembled WGS sequence"/>
</dbReference>
<feature type="non-terminal residue" evidence="1">
    <location>
        <position position="1"/>
    </location>
</feature>
<keyword evidence="2" id="KW-1185">Reference proteome</keyword>
<proteinExistence type="predicted"/>
<dbReference type="RefSeq" id="WP_377788105.1">
    <property type="nucleotide sequence ID" value="NZ_JBHLYQ010000017.1"/>
</dbReference>
<dbReference type="EMBL" id="JBHLYQ010000017">
    <property type="protein sequence ID" value="MFC0081142.1"/>
    <property type="molecule type" value="Genomic_DNA"/>
</dbReference>
<protein>
    <submittedName>
        <fullName evidence="1">Uncharacterized protein</fullName>
    </submittedName>
</protein>
<evidence type="ECO:0000313" key="2">
    <source>
        <dbReference type="Proteomes" id="UP001589788"/>
    </source>
</evidence>
<name>A0ABV6C0D3_9ACTN</name>
<gene>
    <name evidence="1" type="ORF">ACFFRE_03070</name>
</gene>